<dbReference type="InterPro" id="IPR045975">
    <property type="entry name" value="DUF5931"/>
</dbReference>
<dbReference type="InterPro" id="IPR036890">
    <property type="entry name" value="HATPase_C_sf"/>
</dbReference>
<dbReference type="NCBIfam" id="NF047322">
    <property type="entry name" value="HK_morpho_MacS"/>
    <property type="match status" value="1"/>
</dbReference>
<dbReference type="PANTHER" id="PTHR24421">
    <property type="entry name" value="NITRATE/NITRITE SENSOR PROTEIN NARX-RELATED"/>
    <property type="match status" value="1"/>
</dbReference>
<evidence type="ECO:0000256" key="3">
    <source>
        <dbReference type="ARBA" id="ARBA00023012"/>
    </source>
</evidence>
<dbReference type="InterPro" id="IPR003594">
    <property type="entry name" value="HATPase_dom"/>
</dbReference>
<proteinExistence type="predicted"/>
<evidence type="ECO:0000256" key="2">
    <source>
        <dbReference type="ARBA" id="ARBA00022777"/>
    </source>
</evidence>
<protein>
    <submittedName>
        <fullName evidence="7">Histidine kinase</fullName>
    </submittedName>
</protein>
<feature type="transmembrane region" description="Helical" evidence="4">
    <location>
        <begin position="151"/>
        <end position="168"/>
    </location>
</feature>
<sequence>MTVTRGRGPEAAARLAVEDRLHRALAVLRLAVTLNTLGLTWWRWDNFDRPGWALAAFGVLVVWTVTAHVLYRQAHRRTPLVLVADLAVSVALLASTPWLKGPEFNASVPGFWVVCAVLAWAIHWNWRGGLVAGTVVSVVDLSIRAEITQTNYGNVFLVLLGGALIGYMCQSLQQMASERAVAERRAAVAGERARLARAVHDGVLQVLALVQRKGGQDDGEWAELAGLAGEQEAALRALIHAQDVWTTASVARPVGGADAEGPDVGADLSAPRDLAGALEQAVGPTVTVATPGRAVVLPGDVVDALLGAVGACLDNVRLHVGLAAPAWVLLEDHGDSVVVTVRDEGPGIPAGRLEQARAQGRLGVQSSICGRMTEIGGRARVETGEWGTEWELTVERRGDR</sequence>
<gene>
    <name evidence="7" type="ORF">IEQ44_01185</name>
</gene>
<evidence type="ECO:0000256" key="1">
    <source>
        <dbReference type="ARBA" id="ARBA00022679"/>
    </source>
</evidence>
<name>A0ABR9RQ10_9ACTN</name>
<keyword evidence="2 7" id="KW-0418">Kinase</keyword>
<evidence type="ECO:0000259" key="6">
    <source>
        <dbReference type="Pfam" id="PF19354"/>
    </source>
</evidence>
<keyword evidence="4" id="KW-1133">Transmembrane helix</keyword>
<feature type="transmembrane region" description="Helical" evidence="4">
    <location>
        <begin position="80"/>
        <end position="99"/>
    </location>
</feature>
<dbReference type="Pfam" id="PF19354">
    <property type="entry name" value="DUF5931"/>
    <property type="match status" value="1"/>
</dbReference>
<feature type="transmembrane region" description="Helical" evidence="4">
    <location>
        <begin position="24"/>
        <end position="44"/>
    </location>
</feature>
<evidence type="ECO:0000259" key="5">
    <source>
        <dbReference type="Pfam" id="PF02518"/>
    </source>
</evidence>
<dbReference type="Gene3D" id="3.30.565.10">
    <property type="entry name" value="Histidine kinase-like ATPase, C-terminal domain"/>
    <property type="match status" value="1"/>
</dbReference>
<keyword evidence="4" id="KW-0812">Transmembrane</keyword>
<dbReference type="GO" id="GO:0016301">
    <property type="term" value="F:kinase activity"/>
    <property type="evidence" value="ECO:0007669"/>
    <property type="project" value="UniProtKB-KW"/>
</dbReference>
<reference evidence="7 8" key="1">
    <citation type="submission" date="2020-10" db="EMBL/GenBank/DDBJ databases">
        <title>Nocardioides sp. isolated from sludge.</title>
        <authorList>
            <person name="Zhang X."/>
        </authorList>
    </citation>
    <scope>NUCLEOTIDE SEQUENCE [LARGE SCALE GENOMIC DNA]</scope>
    <source>
        <strain evidence="7 8">Y6</strain>
    </source>
</reference>
<comment type="caution">
    <text evidence="7">The sequence shown here is derived from an EMBL/GenBank/DDBJ whole genome shotgun (WGS) entry which is preliminary data.</text>
</comment>
<keyword evidence="1" id="KW-0808">Transferase</keyword>
<dbReference type="RefSeq" id="WP_193636740.1">
    <property type="nucleotide sequence ID" value="NZ_JADCSA010000001.1"/>
</dbReference>
<organism evidence="7 8">
    <name type="scientific">Nocardioides malaquae</name>
    <dbReference type="NCBI Taxonomy" id="2773426"/>
    <lineage>
        <taxon>Bacteria</taxon>
        <taxon>Bacillati</taxon>
        <taxon>Actinomycetota</taxon>
        <taxon>Actinomycetes</taxon>
        <taxon>Propionibacteriales</taxon>
        <taxon>Nocardioidaceae</taxon>
        <taxon>Nocardioides</taxon>
    </lineage>
</organism>
<feature type="domain" description="DUF5931" evidence="6">
    <location>
        <begin position="12"/>
        <end position="182"/>
    </location>
</feature>
<evidence type="ECO:0000256" key="4">
    <source>
        <dbReference type="SAM" id="Phobius"/>
    </source>
</evidence>
<keyword evidence="4" id="KW-0472">Membrane</keyword>
<keyword evidence="8" id="KW-1185">Reference proteome</keyword>
<evidence type="ECO:0000313" key="7">
    <source>
        <dbReference type="EMBL" id="MBE7323265.1"/>
    </source>
</evidence>
<dbReference type="SUPFAM" id="SSF55874">
    <property type="entry name" value="ATPase domain of HSP90 chaperone/DNA topoisomerase II/histidine kinase"/>
    <property type="match status" value="1"/>
</dbReference>
<accession>A0ABR9RQ10</accession>
<dbReference type="PANTHER" id="PTHR24421:SF61">
    <property type="entry name" value="OXYGEN SENSOR HISTIDINE KINASE NREB"/>
    <property type="match status" value="1"/>
</dbReference>
<evidence type="ECO:0000313" key="8">
    <source>
        <dbReference type="Proteomes" id="UP000756387"/>
    </source>
</evidence>
<dbReference type="EMBL" id="JADCSA010000001">
    <property type="protein sequence ID" value="MBE7323265.1"/>
    <property type="molecule type" value="Genomic_DNA"/>
</dbReference>
<keyword evidence="3" id="KW-0902">Two-component regulatory system</keyword>
<feature type="transmembrane region" description="Helical" evidence="4">
    <location>
        <begin position="111"/>
        <end position="139"/>
    </location>
</feature>
<dbReference type="Proteomes" id="UP000756387">
    <property type="component" value="Unassembled WGS sequence"/>
</dbReference>
<feature type="domain" description="Histidine kinase/HSP90-like ATPase" evidence="5">
    <location>
        <begin position="305"/>
        <end position="394"/>
    </location>
</feature>
<dbReference type="Pfam" id="PF02518">
    <property type="entry name" value="HATPase_c"/>
    <property type="match status" value="1"/>
</dbReference>
<dbReference type="InterPro" id="IPR050482">
    <property type="entry name" value="Sensor_HK_TwoCompSys"/>
</dbReference>
<feature type="transmembrane region" description="Helical" evidence="4">
    <location>
        <begin position="50"/>
        <end position="71"/>
    </location>
</feature>